<dbReference type="GO" id="GO:0005829">
    <property type="term" value="C:cytosol"/>
    <property type="evidence" value="ECO:0007669"/>
    <property type="project" value="UniProtKB-SubCell"/>
</dbReference>
<dbReference type="GO" id="GO:0005524">
    <property type="term" value="F:ATP binding"/>
    <property type="evidence" value="ECO:0007669"/>
    <property type="project" value="UniProtKB-KW"/>
</dbReference>
<dbReference type="Pfam" id="PF17776">
    <property type="entry name" value="NLRC4_HD2"/>
    <property type="match status" value="1"/>
</dbReference>
<evidence type="ECO:0000256" key="3">
    <source>
        <dbReference type="ARBA" id="ARBA00022737"/>
    </source>
</evidence>
<reference evidence="10" key="2">
    <citation type="submission" date="2025-09" db="UniProtKB">
        <authorList>
            <consortium name="Ensembl"/>
        </authorList>
    </citation>
    <scope>IDENTIFICATION</scope>
</reference>
<protein>
    <recommendedName>
        <fullName evidence="9">NACHT domain-containing protein</fullName>
    </recommendedName>
</protein>
<dbReference type="PANTHER" id="PTHR45690:SF19">
    <property type="entry name" value="NACHT, LRR AND PYD DOMAINS-CONTAINING PROTEIN 3"/>
    <property type="match status" value="1"/>
</dbReference>
<proteinExistence type="predicted"/>
<dbReference type="SMART" id="SM01288">
    <property type="entry name" value="FISNA"/>
    <property type="match status" value="1"/>
</dbReference>
<keyword evidence="11" id="KW-1185">Reference proteome</keyword>
<reference evidence="10" key="1">
    <citation type="submission" date="2025-08" db="UniProtKB">
        <authorList>
            <consortium name="Ensembl"/>
        </authorList>
    </citation>
    <scope>IDENTIFICATION</scope>
</reference>
<keyword evidence="7" id="KW-0395">Inflammatory response</keyword>
<keyword evidence="5" id="KW-0067">ATP-binding</keyword>
<dbReference type="GeneTree" id="ENSGT01150000286911"/>
<dbReference type="PANTHER" id="PTHR45690">
    <property type="entry name" value="NACHT, LRR AND PYD DOMAINS-CONTAINING PROTEIN 12"/>
    <property type="match status" value="1"/>
</dbReference>
<dbReference type="InterPro" id="IPR041267">
    <property type="entry name" value="NLRP_HD2"/>
</dbReference>
<evidence type="ECO:0000259" key="9">
    <source>
        <dbReference type="PROSITE" id="PS50837"/>
    </source>
</evidence>
<dbReference type="Ensembl" id="ENSPKIT00000031812.1">
    <property type="protein sequence ID" value="ENSPKIP00000007746.1"/>
    <property type="gene ID" value="ENSPKIG00000023525.1"/>
</dbReference>
<feature type="domain" description="NACHT" evidence="9">
    <location>
        <begin position="112"/>
        <end position="246"/>
    </location>
</feature>
<keyword evidence="2" id="KW-0963">Cytoplasm</keyword>
<evidence type="ECO:0000256" key="8">
    <source>
        <dbReference type="ARBA" id="ARBA00023233"/>
    </source>
</evidence>
<dbReference type="SUPFAM" id="SSF52540">
    <property type="entry name" value="P-loop containing nucleoside triphosphate hydrolases"/>
    <property type="match status" value="1"/>
</dbReference>
<dbReference type="InterPro" id="IPR050637">
    <property type="entry name" value="NLRP_innate_immun_reg"/>
</dbReference>
<evidence type="ECO:0000256" key="2">
    <source>
        <dbReference type="ARBA" id="ARBA00022490"/>
    </source>
</evidence>
<name>A0A3B3QQQ6_9TELE</name>
<evidence type="ECO:0000256" key="1">
    <source>
        <dbReference type="ARBA" id="ARBA00004110"/>
    </source>
</evidence>
<dbReference type="InterPro" id="IPR007111">
    <property type="entry name" value="NACHT_NTPase"/>
</dbReference>
<dbReference type="Pfam" id="PF05729">
    <property type="entry name" value="NACHT"/>
    <property type="match status" value="1"/>
</dbReference>
<dbReference type="InterPro" id="IPR029495">
    <property type="entry name" value="NACHT-assoc"/>
</dbReference>
<dbReference type="InterPro" id="IPR027417">
    <property type="entry name" value="P-loop_NTPase"/>
</dbReference>
<evidence type="ECO:0000256" key="5">
    <source>
        <dbReference type="ARBA" id="ARBA00022840"/>
    </source>
</evidence>
<dbReference type="Gene3D" id="3.40.50.300">
    <property type="entry name" value="P-loop containing nucleotide triphosphate hydrolases"/>
    <property type="match status" value="1"/>
</dbReference>
<dbReference type="PROSITE" id="PS50837">
    <property type="entry name" value="NACHT"/>
    <property type="match status" value="1"/>
</dbReference>
<sequence>MYLDTKNMHIINQLKSSSPLDYCKLIQKHKQTLKRRSEYMLYYNTRHGEKILFSEHYINLLLMKGHRSLELKKHEIVAFGQQRISLQCHAFEQKVIKSTDLFSDTAGSRPAKKILVTGVAGIGKTVLVQKILSDFGNNQAHLGFDFVIHLTFRDLNLIKQPISLRELLLQKNGHLAKEMDTILSNEDKLLIVLDGFDEFKHYRECEVEEFVTEPDEKDEVVKVLSSLMQSELLPEASVLLTSRPTAISHIPIGCIDCFVLLTGFSMAEIEDFFLRYFEEPTLALKMFNFVKANNPLLTLCYIPAFCYIVCTVLNDSDGFSGGTPKTMTDVYTQYLVALLRSHSRPRLGSPHANAERSEQLSETISSLGRLAYVKLLSHETLFYGHSAEIRQLANSDLISAFLDKTLAQEPGCMEDVYSFAHFTIQEFFAALYYTLGDQLSMDVLDPSTDTGQEMSFGYLDLFKRFLSGLLAERNWNLLSRYLLLERSEKAEAYLSGLLTEIENYCENGSHILNHLHCFFEQQNDSLAKQIHPKVLRVNISNNTLCPMDYTVLKYFLNLMDDEISELDLTGTNTTSESLRDLKPYLLRCENLWIGDNNLDTEAVHVLAEILQSSSKLLILGIGWTNITDDKMLILTQAMKTNQTLTEIWMEGNQVTYQGLSPFTDPNSFTSLDKVV</sequence>
<dbReference type="Pfam" id="PF14484">
    <property type="entry name" value="FISNA"/>
    <property type="match status" value="1"/>
</dbReference>
<dbReference type="Proteomes" id="UP000261540">
    <property type="component" value="Unplaced"/>
</dbReference>
<dbReference type="STRING" id="1676925.ENSPKIP00000007746"/>
<dbReference type="SUPFAM" id="SSF52047">
    <property type="entry name" value="RNI-like"/>
    <property type="match status" value="1"/>
</dbReference>
<evidence type="ECO:0000256" key="7">
    <source>
        <dbReference type="ARBA" id="ARBA00023198"/>
    </source>
</evidence>
<dbReference type="InterPro" id="IPR032675">
    <property type="entry name" value="LRR_dom_sf"/>
</dbReference>
<keyword evidence="8" id="KW-1271">Inflammasome</keyword>
<evidence type="ECO:0000256" key="6">
    <source>
        <dbReference type="ARBA" id="ARBA00022843"/>
    </source>
</evidence>
<dbReference type="AlphaFoldDB" id="A0A3B3QQQ6"/>
<evidence type="ECO:0000313" key="11">
    <source>
        <dbReference type="Proteomes" id="UP000261540"/>
    </source>
</evidence>
<comment type="subcellular location">
    <subcellularLocation>
        <location evidence="1">Inflammasome</location>
    </subcellularLocation>
</comment>
<accession>A0A3B3QQQ6</accession>
<keyword evidence="4" id="KW-0547">Nucleotide-binding</keyword>
<keyword evidence="3" id="KW-0677">Repeat</keyword>
<evidence type="ECO:0000313" key="10">
    <source>
        <dbReference type="Ensembl" id="ENSPKIP00000007746.1"/>
    </source>
</evidence>
<evidence type="ECO:0000256" key="4">
    <source>
        <dbReference type="ARBA" id="ARBA00022741"/>
    </source>
</evidence>
<keyword evidence="6" id="KW-0832">Ubl conjugation</keyword>
<organism evidence="10 11">
    <name type="scientific">Paramormyrops kingsleyae</name>
    <dbReference type="NCBI Taxonomy" id="1676925"/>
    <lineage>
        <taxon>Eukaryota</taxon>
        <taxon>Metazoa</taxon>
        <taxon>Chordata</taxon>
        <taxon>Craniata</taxon>
        <taxon>Vertebrata</taxon>
        <taxon>Euteleostomi</taxon>
        <taxon>Actinopterygii</taxon>
        <taxon>Neopterygii</taxon>
        <taxon>Teleostei</taxon>
        <taxon>Osteoglossocephala</taxon>
        <taxon>Osteoglossomorpha</taxon>
        <taxon>Osteoglossiformes</taxon>
        <taxon>Mormyridae</taxon>
        <taxon>Paramormyrops</taxon>
    </lineage>
</organism>
<dbReference type="Gene3D" id="3.80.10.10">
    <property type="entry name" value="Ribonuclease Inhibitor"/>
    <property type="match status" value="1"/>
</dbReference>